<gene>
    <name evidence="8" type="ORF">Fcan01_09942</name>
</gene>
<dbReference type="Gene3D" id="2.160.20.80">
    <property type="entry name" value="E3 ubiquitin-protein ligase SopA"/>
    <property type="match status" value="1"/>
</dbReference>
<evidence type="ECO:0000256" key="6">
    <source>
        <dbReference type="SAM" id="Phobius"/>
    </source>
</evidence>
<dbReference type="PROSITE" id="PS50850">
    <property type="entry name" value="MFS"/>
    <property type="match status" value="1"/>
</dbReference>
<feature type="transmembrane region" description="Helical" evidence="6">
    <location>
        <begin position="526"/>
        <end position="545"/>
    </location>
</feature>
<dbReference type="SUPFAM" id="SSF103473">
    <property type="entry name" value="MFS general substrate transporter"/>
    <property type="match status" value="2"/>
</dbReference>
<name>A0A226EGA9_FOLCA</name>
<accession>A0A226EGA9</accession>
<keyword evidence="2" id="KW-0813">Transport</keyword>
<keyword evidence="9" id="KW-1185">Reference proteome</keyword>
<comment type="caution">
    <text evidence="8">The sequence shown here is derived from an EMBL/GenBank/DDBJ whole genome shotgun (WGS) entry which is preliminary data.</text>
</comment>
<dbReference type="EMBL" id="LNIX01000004">
    <property type="protein sequence ID" value="OXA56360.1"/>
    <property type="molecule type" value="Genomic_DNA"/>
</dbReference>
<feature type="transmembrane region" description="Helical" evidence="6">
    <location>
        <begin position="551"/>
        <end position="574"/>
    </location>
</feature>
<dbReference type="GO" id="GO:0016020">
    <property type="term" value="C:membrane"/>
    <property type="evidence" value="ECO:0007669"/>
    <property type="project" value="UniProtKB-SubCell"/>
</dbReference>
<feature type="transmembrane region" description="Helical" evidence="6">
    <location>
        <begin position="145"/>
        <end position="163"/>
    </location>
</feature>
<dbReference type="PANTHER" id="PTHR23511:SF34">
    <property type="entry name" value="SYNAPTIC VESICLE GLYCOPROTEIN 2"/>
    <property type="match status" value="1"/>
</dbReference>
<dbReference type="GO" id="GO:0022857">
    <property type="term" value="F:transmembrane transporter activity"/>
    <property type="evidence" value="ECO:0007669"/>
    <property type="project" value="InterPro"/>
</dbReference>
<evidence type="ECO:0000256" key="4">
    <source>
        <dbReference type="ARBA" id="ARBA00022989"/>
    </source>
</evidence>
<evidence type="ECO:0000256" key="3">
    <source>
        <dbReference type="ARBA" id="ARBA00022692"/>
    </source>
</evidence>
<dbReference type="InterPro" id="IPR055415">
    <property type="entry name" value="LD_SV2"/>
</dbReference>
<feature type="transmembrane region" description="Helical" evidence="6">
    <location>
        <begin position="586"/>
        <end position="606"/>
    </location>
</feature>
<dbReference type="PROSITE" id="PS00217">
    <property type="entry name" value="SUGAR_TRANSPORT_2"/>
    <property type="match status" value="1"/>
</dbReference>
<dbReference type="InterPro" id="IPR036259">
    <property type="entry name" value="MFS_trans_sf"/>
</dbReference>
<feature type="transmembrane region" description="Helical" evidence="6">
    <location>
        <begin position="500"/>
        <end position="519"/>
    </location>
</feature>
<feature type="transmembrane region" description="Helical" evidence="6">
    <location>
        <begin position="169"/>
        <end position="190"/>
    </location>
</feature>
<feature type="transmembrane region" description="Helical" evidence="6">
    <location>
        <begin position="612"/>
        <end position="630"/>
    </location>
</feature>
<evidence type="ECO:0000256" key="1">
    <source>
        <dbReference type="ARBA" id="ARBA00004141"/>
    </source>
</evidence>
<feature type="transmembrane region" description="Helical" evidence="6">
    <location>
        <begin position="116"/>
        <end position="133"/>
    </location>
</feature>
<evidence type="ECO:0000313" key="9">
    <source>
        <dbReference type="Proteomes" id="UP000198287"/>
    </source>
</evidence>
<keyword evidence="4 6" id="KW-1133">Transmembrane helix</keyword>
<dbReference type="Gene3D" id="1.20.1250.20">
    <property type="entry name" value="MFS general substrate transporter like domains"/>
    <property type="match status" value="2"/>
</dbReference>
<comment type="subcellular location">
    <subcellularLocation>
        <location evidence="1">Membrane</location>
        <topology evidence="1">Multi-pass membrane protein</topology>
    </subcellularLocation>
</comment>
<feature type="transmembrane region" description="Helical" evidence="6">
    <location>
        <begin position="76"/>
        <end position="96"/>
    </location>
</feature>
<feature type="transmembrane region" description="Helical" evidence="6">
    <location>
        <begin position="346"/>
        <end position="369"/>
    </location>
</feature>
<evidence type="ECO:0000256" key="2">
    <source>
        <dbReference type="ARBA" id="ARBA00022448"/>
    </source>
</evidence>
<dbReference type="InterPro" id="IPR020846">
    <property type="entry name" value="MFS_dom"/>
</dbReference>
<dbReference type="STRING" id="158441.A0A226EGA9"/>
<dbReference type="InterPro" id="IPR011701">
    <property type="entry name" value="MFS"/>
</dbReference>
<dbReference type="PANTHER" id="PTHR23511">
    <property type="entry name" value="SYNAPTIC VESICLE GLYCOPROTEIN 2"/>
    <property type="match status" value="1"/>
</dbReference>
<evidence type="ECO:0000259" key="7">
    <source>
        <dbReference type="PROSITE" id="PS50850"/>
    </source>
</evidence>
<feature type="domain" description="Major facilitator superfamily (MFS) profile" evidence="7">
    <location>
        <begin position="75"/>
        <end position="637"/>
    </location>
</feature>
<keyword evidence="3 6" id="KW-0812">Transmembrane</keyword>
<feature type="transmembrane region" description="Helical" evidence="6">
    <location>
        <begin position="245"/>
        <end position="264"/>
    </location>
</feature>
<feature type="transmembrane region" description="Helical" evidence="6">
    <location>
        <begin position="202"/>
        <end position="225"/>
    </location>
</feature>
<evidence type="ECO:0000256" key="5">
    <source>
        <dbReference type="ARBA" id="ARBA00023136"/>
    </source>
</evidence>
<proteinExistence type="predicted"/>
<keyword evidence="5 6" id="KW-0472">Membrane</keyword>
<dbReference type="Pfam" id="PF23894">
    <property type="entry name" value="LD_SV2"/>
    <property type="match status" value="1"/>
</dbReference>
<dbReference type="Pfam" id="PF07690">
    <property type="entry name" value="MFS_1"/>
    <property type="match status" value="1"/>
</dbReference>
<protein>
    <submittedName>
        <fullName evidence="8">Synaptic vesicle glycoprotein 2B</fullName>
    </submittedName>
</protein>
<organism evidence="8 9">
    <name type="scientific">Folsomia candida</name>
    <name type="common">Springtail</name>
    <dbReference type="NCBI Taxonomy" id="158441"/>
    <lineage>
        <taxon>Eukaryota</taxon>
        <taxon>Metazoa</taxon>
        <taxon>Ecdysozoa</taxon>
        <taxon>Arthropoda</taxon>
        <taxon>Hexapoda</taxon>
        <taxon>Collembola</taxon>
        <taxon>Entomobryomorpha</taxon>
        <taxon>Isotomoidea</taxon>
        <taxon>Isotomidae</taxon>
        <taxon>Proisotominae</taxon>
        <taxon>Folsomia</taxon>
    </lineage>
</organism>
<dbReference type="OrthoDB" id="433512at2759"/>
<dbReference type="OMA" id="MPMSTIN"/>
<sequence>MESEPLVRPCSRNNMNYTAEDGSSILGEGGGGDMMGRHSVGSAGAINGEKGDGNATILERFHEDALQQVGHGKMQLVIFVVCGLALAADLSELMALIMSSKSAQFEFCVDASQKSWLVGATLLGMGIGSIFWGSLGDRLGRKKTLVYCLGVGSIFSVASAIMPTEGLFITARIFSGFGLGGVMPLVITYFNEFIQEKRRRLATTVLFLWWPIGAAYVVMISWFILPSTGFHLNEELKEHFSAWRRLLLAAWAPSLLSLIAFIFMPEAPLNLLQNGRDAESLSIYKQLHKCNKGSKTTFCFSEIEIPSPMPMSTINSPRNVLGDLYRALDSFRSSILLMWTENRRRLTLSLSLIWLMAAVGQGSLSSWVISHQATLRDWTFDNDAKTFDDNLINNTSMTADLINVRYRNCVFQDVTLENMLMNHVKFENCSFHHVNFTNVKTSHVLFIHSELTDCFLVDTNLGRSDFKDCVLEDITYQGLDPECHLIPDFNMHLSNDVIDSGLPVAGIFIGSLFTIVLVILCSPPRLIVVSILLILSASISVGLTIWKYDPIWALVGHTFLNGFVAASWSLMMTMADKYPTRTRSSVLGLCLAGGRVGSFLGVGLFGTTIKGNAAPVFSSVFLLLSSCLALRGESRSSTT</sequence>
<dbReference type="InterPro" id="IPR005829">
    <property type="entry name" value="Sugar_transporter_CS"/>
</dbReference>
<dbReference type="Proteomes" id="UP000198287">
    <property type="component" value="Unassembled WGS sequence"/>
</dbReference>
<dbReference type="AlphaFoldDB" id="A0A226EGA9"/>
<reference evidence="8 9" key="1">
    <citation type="submission" date="2015-12" db="EMBL/GenBank/DDBJ databases">
        <title>The genome of Folsomia candida.</title>
        <authorList>
            <person name="Faddeeva A."/>
            <person name="Derks M.F."/>
            <person name="Anvar Y."/>
            <person name="Smit S."/>
            <person name="Van Straalen N."/>
            <person name="Roelofs D."/>
        </authorList>
    </citation>
    <scope>NUCLEOTIDE SEQUENCE [LARGE SCALE GENOMIC DNA]</scope>
    <source>
        <strain evidence="8 9">VU population</strain>
        <tissue evidence="8">Whole body</tissue>
    </source>
</reference>
<dbReference type="SUPFAM" id="SSF141571">
    <property type="entry name" value="Pentapeptide repeat-like"/>
    <property type="match status" value="1"/>
</dbReference>
<evidence type="ECO:0000313" key="8">
    <source>
        <dbReference type="EMBL" id="OXA56360.1"/>
    </source>
</evidence>